<dbReference type="SUPFAM" id="SSF103473">
    <property type="entry name" value="MFS general substrate transporter"/>
    <property type="match status" value="1"/>
</dbReference>
<accession>A0A8J8NU67</accession>
<evidence type="ECO:0000313" key="8">
    <source>
        <dbReference type="EMBL" id="TNV81578.1"/>
    </source>
</evidence>
<dbReference type="InterPro" id="IPR036259">
    <property type="entry name" value="MFS_trans_sf"/>
</dbReference>
<feature type="transmembrane region" description="Helical" evidence="7">
    <location>
        <begin position="387"/>
        <end position="404"/>
    </location>
</feature>
<evidence type="ECO:0000313" key="9">
    <source>
        <dbReference type="Proteomes" id="UP000785679"/>
    </source>
</evidence>
<organism evidence="8 9">
    <name type="scientific">Halteria grandinella</name>
    <dbReference type="NCBI Taxonomy" id="5974"/>
    <lineage>
        <taxon>Eukaryota</taxon>
        <taxon>Sar</taxon>
        <taxon>Alveolata</taxon>
        <taxon>Ciliophora</taxon>
        <taxon>Intramacronucleata</taxon>
        <taxon>Spirotrichea</taxon>
        <taxon>Stichotrichia</taxon>
        <taxon>Sporadotrichida</taxon>
        <taxon>Halteriidae</taxon>
        <taxon>Halteria</taxon>
    </lineage>
</organism>
<evidence type="ECO:0000256" key="4">
    <source>
        <dbReference type="ARBA" id="ARBA00022989"/>
    </source>
</evidence>
<dbReference type="Proteomes" id="UP000785679">
    <property type="component" value="Unassembled WGS sequence"/>
</dbReference>
<feature type="transmembrane region" description="Helical" evidence="7">
    <location>
        <begin position="246"/>
        <end position="270"/>
    </location>
</feature>
<feature type="transmembrane region" description="Helical" evidence="7">
    <location>
        <begin position="543"/>
        <end position="562"/>
    </location>
</feature>
<sequence>MDDPIRTEAEHSNGAPEQINGHLLSDVEEIKVNGQATSSSNGSVIANKTMREVEKNVRFANDQIQKLKNLASSVTNEDVLREMPRSSTQEIIRLTNEQNHIPNQVSLSTSHYLEPIEMRQVGQQSMILSSIPIMTAITIISTIQQWFHSVFPQYLTYNYRFMNETQLSVMSQSFYLSSIATSFILGKFMGIFNLKILMISLSILLMTSTIGFLALPMLIHKDTPASKTSDERIEQPTSQSMSSHPVIFWSLCVLRMIQGFATTTTIVLALSYATKMKTSKDVYISYVMMAAGFGEAIGSSVGSFVLGLIGFEWTVVSFGVMILIEIVLIIVLIPQGQTSTSTQIRQEQRVTGQDRRHQSFSYQANDSDQQMERLSYSQMILTPYSKMLLASACMAVILTLYQVPMNTSNQLGGDSGDSVTISPFYLANGIMYIVGTHLASWLIQETNRTITTMIGFTMICALNVWVLYEPTDVTMYNGLCMSVTMMPLLPELTDLEDTRFSYDSVCDMYSAIYHGMVNIGRFLSLVISQVLQENCGFELMHKIMTILSIACLVIFPNIYNYSQV</sequence>
<protein>
    <submittedName>
        <fullName evidence="8">Uncharacterized protein</fullName>
    </submittedName>
</protein>
<feature type="transmembrane region" description="Helical" evidence="7">
    <location>
        <begin position="126"/>
        <end position="147"/>
    </location>
</feature>
<keyword evidence="3 7" id="KW-0812">Transmembrane</keyword>
<proteinExistence type="predicted"/>
<dbReference type="InterPro" id="IPR050930">
    <property type="entry name" value="MFS_Vesicular_Transporter"/>
</dbReference>
<keyword evidence="6" id="KW-0175">Coiled coil</keyword>
<dbReference type="EMBL" id="RRYP01005991">
    <property type="protein sequence ID" value="TNV81578.1"/>
    <property type="molecule type" value="Genomic_DNA"/>
</dbReference>
<feature type="coiled-coil region" evidence="6">
    <location>
        <begin position="50"/>
        <end position="77"/>
    </location>
</feature>
<evidence type="ECO:0000256" key="3">
    <source>
        <dbReference type="ARBA" id="ARBA00022692"/>
    </source>
</evidence>
<evidence type="ECO:0000256" key="6">
    <source>
        <dbReference type="SAM" id="Coils"/>
    </source>
</evidence>
<dbReference type="GO" id="GO:0022857">
    <property type="term" value="F:transmembrane transporter activity"/>
    <property type="evidence" value="ECO:0007669"/>
    <property type="project" value="InterPro"/>
</dbReference>
<dbReference type="PANTHER" id="PTHR23506">
    <property type="entry name" value="GH10249P"/>
    <property type="match status" value="1"/>
</dbReference>
<name>A0A8J8NU67_HALGN</name>
<dbReference type="Gene3D" id="1.20.1250.20">
    <property type="entry name" value="MFS general substrate transporter like domains"/>
    <property type="match status" value="1"/>
</dbReference>
<feature type="transmembrane region" description="Helical" evidence="7">
    <location>
        <begin position="315"/>
        <end position="333"/>
    </location>
</feature>
<reference evidence="8" key="1">
    <citation type="submission" date="2019-06" db="EMBL/GenBank/DDBJ databases">
        <authorList>
            <person name="Zheng W."/>
        </authorList>
    </citation>
    <scope>NUCLEOTIDE SEQUENCE</scope>
    <source>
        <strain evidence="8">QDHG01</strain>
    </source>
</reference>
<feature type="transmembrane region" description="Helical" evidence="7">
    <location>
        <begin position="450"/>
        <end position="468"/>
    </location>
</feature>
<feature type="transmembrane region" description="Helical" evidence="7">
    <location>
        <begin position="167"/>
        <end position="185"/>
    </location>
</feature>
<gene>
    <name evidence="8" type="ORF">FGO68_gene5655</name>
</gene>
<evidence type="ECO:0000256" key="1">
    <source>
        <dbReference type="ARBA" id="ARBA00004141"/>
    </source>
</evidence>
<feature type="transmembrane region" description="Helical" evidence="7">
    <location>
        <begin position="424"/>
        <end position="443"/>
    </location>
</feature>
<keyword evidence="2" id="KW-0813">Transport</keyword>
<keyword evidence="4 7" id="KW-1133">Transmembrane helix</keyword>
<evidence type="ECO:0000256" key="2">
    <source>
        <dbReference type="ARBA" id="ARBA00022448"/>
    </source>
</evidence>
<dbReference type="AlphaFoldDB" id="A0A8J8NU67"/>
<dbReference type="GO" id="GO:0016020">
    <property type="term" value="C:membrane"/>
    <property type="evidence" value="ECO:0007669"/>
    <property type="project" value="UniProtKB-SubCell"/>
</dbReference>
<evidence type="ECO:0000256" key="5">
    <source>
        <dbReference type="ARBA" id="ARBA00023136"/>
    </source>
</evidence>
<feature type="transmembrane region" description="Helical" evidence="7">
    <location>
        <begin position="282"/>
        <end position="309"/>
    </location>
</feature>
<comment type="subcellular location">
    <subcellularLocation>
        <location evidence="1">Membrane</location>
        <topology evidence="1">Multi-pass membrane protein</topology>
    </subcellularLocation>
</comment>
<evidence type="ECO:0000256" key="7">
    <source>
        <dbReference type="SAM" id="Phobius"/>
    </source>
</evidence>
<dbReference type="PANTHER" id="PTHR23506:SF26">
    <property type="entry name" value="MFS-TYPE TRANSPORTER SLC18B1"/>
    <property type="match status" value="1"/>
</dbReference>
<keyword evidence="5 7" id="KW-0472">Membrane</keyword>
<dbReference type="InterPro" id="IPR011701">
    <property type="entry name" value="MFS"/>
</dbReference>
<feature type="transmembrane region" description="Helical" evidence="7">
    <location>
        <begin position="197"/>
        <end position="219"/>
    </location>
</feature>
<comment type="caution">
    <text evidence="8">The sequence shown here is derived from an EMBL/GenBank/DDBJ whole genome shotgun (WGS) entry which is preliminary data.</text>
</comment>
<dbReference type="Pfam" id="PF07690">
    <property type="entry name" value="MFS_1"/>
    <property type="match status" value="1"/>
</dbReference>
<keyword evidence="9" id="KW-1185">Reference proteome</keyword>